<evidence type="ECO:0000313" key="4">
    <source>
        <dbReference type="WBParaSite" id="BPAG_0000012201-mRNA-1"/>
    </source>
</evidence>
<evidence type="ECO:0000313" key="2">
    <source>
        <dbReference type="EMBL" id="VDN81309.1"/>
    </source>
</evidence>
<reference evidence="2 3" key="2">
    <citation type="submission" date="2018-11" db="EMBL/GenBank/DDBJ databases">
        <authorList>
            <consortium name="Pathogen Informatics"/>
        </authorList>
    </citation>
    <scope>NUCLEOTIDE SEQUENCE [LARGE SCALE GENOMIC DNA]</scope>
</reference>
<organism evidence="4">
    <name type="scientific">Brugia pahangi</name>
    <name type="common">Filarial nematode worm</name>
    <dbReference type="NCBI Taxonomy" id="6280"/>
    <lineage>
        <taxon>Eukaryota</taxon>
        <taxon>Metazoa</taxon>
        <taxon>Ecdysozoa</taxon>
        <taxon>Nematoda</taxon>
        <taxon>Chromadorea</taxon>
        <taxon>Rhabditida</taxon>
        <taxon>Spirurina</taxon>
        <taxon>Spiruromorpha</taxon>
        <taxon>Filarioidea</taxon>
        <taxon>Onchocercidae</taxon>
        <taxon>Brugia</taxon>
    </lineage>
</organism>
<sequence length="90" mass="9724">MVWLLLVAADAPSDDESLCDARPENGQHWGGVTGRKAQPVISPHFLFRDGPMDDGQANIAEMDIYRYGDHIMTGPSVTLIAIASLVDKAS</sequence>
<protein>
    <submittedName>
        <fullName evidence="4">Secreted protein</fullName>
    </submittedName>
</protein>
<dbReference type="Proteomes" id="UP000278627">
    <property type="component" value="Unassembled WGS sequence"/>
</dbReference>
<evidence type="ECO:0000256" key="1">
    <source>
        <dbReference type="SAM" id="MobiDB-lite"/>
    </source>
</evidence>
<name>A0A158PPT5_BRUPA</name>
<keyword evidence="3" id="KW-1185">Reference proteome</keyword>
<dbReference type="WBParaSite" id="BPAG_0000012201-mRNA-1">
    <property type="protein sequence ID" value="BPAG_0000012201-mRNA-1"/>
    <property type="gene ID" value="BPAG_0000012201"/>
</dbReference>
<evidence type="ECO:0000313" key="3">
    <source>
        <dbReference type="Proteomes" id="UP000278627"/>
    </source>
</evidence>
<dbReference type="AlphaFoldDB" id="A0A158PPT5"/>
<gene>
    <name evidence="2" type="ORF">BPAG_LOCUS123</name>
</gene>
<dbReference type="EMBL" id="UZAD01000005">
    <property type="protein sequence ID" value="VDN81309.1"/>
    <property type="molecule type" value="Genomic_DNA"/>
</dbReference>
<feature type="region of interest" description="Disordered" evidence="1">
    <location>
        <begin position="16"/>
        <end position="35"/>
    </location>
</feature>
<proteinExistence type="predicted"/>
<reference evidence="4" key="1">
    <citation type="submission" date="2016-04" db="UniProtKB">
        <authorList>
            <consortium name="WormBaseParasite"/>
        </authorList>
    </citation>
    <scope>IDENTIFICATION</scope>
</reference>
<accession>A0A158PPT5</accession>